<evidence type="ECO:0000313" key="10">
    <source>
        <dbReference type="EMBL" id="RPB22703.1"/>
    </source>
</evidence>
<comment type="subcellular location">
    <subcellularLocation>
        <location evidence="1">Nucleus</location>
    </subcellularLocation>
</comment>
<dbReference type="InParanoid" id="A0A3N4LII7"/>
<accession>A0A3N4LII7</accession>
<keyword evidence="6" id="KW-0804">Transcription</keyword>
<evidence type="ECO:0000256" key="5">
    <source>
        <dbReference type="ARBA" id="ARBA00023125"/>
    </source>
</evidence>
<keyword evidence="3" id="KW-0862">Zinc</keyword>
<dbReference type="GO" id="GO:0008270">
    <property type="term" value="F:zinc ion binding"/>
    <property type="evidence" value="ECO:0007669"/>
    <property type="project" value="InterPro"/>
</dbReference>
<proteinExistence type="predicted"/>
<dbReference type="GO" id="GO:0000981">
    <property type="term" value="F:DNA-binding transcription factor activity, RNA polymerase II-specific"/>
    <property type="evidence" value="ECO:0007669"/>
    <property type="project" value="InterPro"/>
</dbReference>
<dbReference type="InterPro" id="IPR001138">
    <property type="entry name" value="Zn2Cys6_DnaBD"/>
</dbReference>
<dbReference type="PANTHER" id="PTHR46910:SF12">
    <property type="entry name" value="REGULATORY PROTEIN CAT8"/>
    <property type="match status" value="1"/>
</dbReference>
<dbReference type="FunFam" id="4.10.240.10:FF:000007">
    <property type="entry name" value="C6 transcription factor FacB"/>
    <property type="match status" value="1"/>
</dbReference>
<dbReference type="Proteomes" id="UP000267821">
    <property type="component" value="Unassembled WGS sequence"/>
</dbReference>
<sequence length="880" mass="97796">MPGILPMKLIKCGNSQTRIAQACDRCRSKKIRCDGIRPCCTQCANVGFECKTSDKLSRRAFPRGYTESLEERVRQLEEEVRVLKELLDAKEEQLDMVSRIHSFSPYSPPPSSTSARSYRSGGGVFRASSVVEIPSKAGSHDDQDDCFTIQESTFLVNDGAGRFYLGGSSGLPFVETGRLTHDFDISSFFMNQSSGNTQALQQAPPNNAPSRLSSDHLITTFFQQYHPLFPILHRPSFLKEYEKLISCSEISTVPSKILSKHSLVQLYLVFAIAARNSEVMHNKAEVNLFDIHWRWFLDAILLESSLETVQCLVLAQLNCFVSSDYERLAQYKSLCVATVLRLGLNRAQKDFANNAVLTEVSKRVFWCVYCLDSFSAAMLGLPRLLKDEDISTEYPSDIDDEYITQDGFLSALPGDFTKISSSIALFRCSRVLAKVLDSVYPTTLAHDQSFRRLKELEHELDTWKAELAPHLRLDFVNGVPATNVVHSRSPLLVLAYHYTRVLIHRPAIDSSPSFLAMAESSKHIIQIIQLLSERKIGFSFCLDRNYLLIISGFAILYGTIHYQQKGSLAKESEMLISRVIHELERAGYNKVNDFRKVAETIVHVEKLVTSDLGTVTASKVTHPPTNTVTAPFSPPYPIRPEGHNFRKKMTLITNSVAIKISPQRKELSTASLNGIRRANDQSMASGLENGPNPIPPRRNSFGVPHNGVGRIQTAHIRPYESTSNLDSLQWAYDGATLAEPLSIQKQNRPKAIAGDDWTRLLAFVDATQGTNNYGGGDHMYIQNSAASSAPIITGYGLGADGWGLDCYVANNSYDATDQMRRRMNAIPPSVSSFSSLSEEGMISDDSVNLSVGSPLNLTELLVGEDDLRSSGEKAVENDWA</sequence>
<evidence type="ECO:0000256" key="1">
    <source>
        <dbReference type="ARBA" id="ARBA00004123"/>
    </source>
</evidence>
<evidence type="ECO:0000256" key="6">
    <source>
        <dbReference type="ARBA" id="ARBA00023163"/>
    </source>
</evidence>
<dbReference type="AlphaFoldDB" id="A0A3N4LII7"/>
<dbReference type="CDD" id="cd00067">
    <property type="entry name" value="GAL4"/>
    <property type="match status" value="1"/>
</dbReference>
<feature type="domain" description="Zn(2)-C6 fungal-type" evidence="9">
    <location>
        <begin position="22"/>
        <end position="52"/>
    </location>
</feature>
<keyword evidence="7" id="KW-0539">Nucleus</keyword>
<name>A0A3N4LII7_9PEZI</name>
<dbReference type="CDD" id="cd12148">
    <property type="entry name" value="fungal_TF_MHR"/>
    <property type="match status" value="1"/>
</dbReference>
<gene>
    <name evidence="10" type="ORF">L211DRAFT_788167</name>
</gene>
<feature type="coiled-coil region" evidence="8">
    <location>
        <begin position="66"/>
        <end position="93"/>
    </location>
</feature>
<evidence type="ECO:0000256" key="4">
    <source>
        <dbReference type="ARBA" id="ARBA00023015"/>
    </source>
</evidence>
<dbReference type="Pfam" id="PF00172">
    <property type="entry name" value="Zn_clus"/>
    <property type="match status" value="1"/>
</dbReference>
<dbReference type="SUPFAM" id="SSF57701">
    <property type="entry name" value="Zn2/Cys6 DNA-binding domain"/>
    <property type="match status" value="1"/>
</dbReference>
<dbReference type="InterPro" id="IPR007219">
    <property type="entry name" value="XnlR_reg_dom"/>
</dbReference>
<evidence type="ECO:0000256" key="3">
    <source>
        <dbReference type="ARBA" id="ARBA00022833"/>
    </source>
</evidence>
<evidence type="ECO:0000256" key="8">
    <source>
        <dbReference type="SAM" id="Coils"/>
    </source>
</evidence>
<evidence type="ECO:0000256" key="2">
    <source>
        <dbReference type="ARBA" id="ARBA00022723"/>
    </source>
</evidence>
<dbReference type="PANTHER" id="PTHR46910">
    <property type="entry name" value="TRANSCRIPTION FACTOR PDR1"/>
    <property type="match status" value="1"/>
</dbReference>
<evidence type="ECO:0000256" key="7">
    <source>
        <dbReference type="ARBA" id="ARBA00023242"/>
    </source>
</evidence>
<dbReference type="PROSITE" id="PS50048">
    <property type="entry name" value="ZN2_CY6_FUNGAL_2"/>
    <property type="match status" value="1"/>
</dbReference>
<organism evidence="10 11">
    <name type="scientific">Terfezia boudieri ATCC MYA-4762</name>
    <dbReference type="NCBI Taxonomy" id="1051890"/>
    <lineage>
        <taxon>Eukaryota</taxon>
        <taxon>Fungi</taxon>
        <taxon>Dikarya</taxon>
        <taxon>Ascomycota</taxon>
        <taxon>Pezizomycotina</taxon>
        <taxon>Pezizomycetes</taxon>
        <taxon>Pezizales</taxon>
        <taxon>Pezizaceae</taxon>
        <taxon>Terfezia</taxon>
    </lineage>
</organism>
<keyword evidence="8" id="KW-0175">Coiled coil</keyword>
<dbReference type="GO" id="GO:0006351">
    <property type="term" value="P:DNA-templated transcription"/>
    <property type="evidence" value="ECO:0007669"/>
    <property type="project" value="InterPro"/>
</dbReference>
<evidence type="ECO:0000313" key="11">
    <source>
        <dbReference type="Proteomes" id="UP000267821"/>
    </source>
</evidence>
<keyword evidence="4" id="KW-0805">Transcription regulation</keyword>
<dbReference type="OrthoDB" id="1924787at2759"/>
<keyword evidence="5" id="KW-0238">DNA-binding</keyword>
<dbReference type="GO" id="GO:0005634">
    <property type="term" value="C:nucleus"/>
    <property type="evidence" value="ECO:0007669"/>
    <property type="project" value="UniProtKB-SubCell"/>
</dbReference>
<protein>
    <recommendedName>
        <fullName evidence="9">Zn(2)-C6 fungal-type domain-containing protein</fullName>
    </recommendedName>
</protein>
<dbReference type="GO" id="GO:0003677">
    <property type="term" value="F:DNA binding"/>
    <property type="evidence" value="ECO:0007669"/>
    <property type="project" value="UniProtKB-KW"/>
</dbReference>
<keyword evidence="11" id="KW-1185">Reference proteome</keyword>
<dbReference type="STRING" id="1051890.A0A3N4LII7"/>
<dbReference type="SMART" id="SM00906">
    <property type="entry name" value="Fungal_trans"/>
    <property type="match status" value="1"/>
</dbReference>
<dbReference type="PROSITE" id="PS00463">
    <property type="entry name" value="ZN2_CY6_FUNGAL_1"/>
    <property type="match status" value="1"/>
</dbReference>
<dbReference type="Pfam" id="PF04082">
    <property type="entry name" value="Fungal_trans"/>
    <property type="match status" value="1"/>
</dbReference>
<dbReference type="EMBL" id="ML121550">
    <property type="protein sequence ID" value="RPB22703.1"/>
    <property type="molecule type" value="Genomic_DNA"/>
</dbReference>
<reference evidence="10 11" key="1">
    <citation type="journal article" date="2018" name="Nat. Ecol. Evol.">
        <title>Pezizomycetes genomes reveal the molecular basis of ectomycorrhizal truffle lifestyle.</title>
        <authorList>
            <person name="Murat C."/>
            <person name="Payen T."/>
            <person name="Noel B."/>
            <person name="Kuo A."/>
            <person name="Morin E."/>
            <person name="Chen J."/>
            <person name="Kohler A."/>
            <person name="Krizsan K."/>
            <person name="Balestrini R."/>
            <person name="Da Silva C."/>
            <person name="Montanini B."/>
            <person name="Hainaut M."/>
            <person name="Levati E."/>
            <person name="Barry K.W."/>
            <person name="Belfiori B."/>
            <person name="Cichocki N."/>
            <person name="Clum A."/>
            <person name="Dockter R.B."/>
            <person name="Fauchery L."/>
            <person name="Guy J."/>
            <person name="Iotti M."/>
            <person name="Le Tacon F."/>
            <person name="Lindquist E.A."/>
            <person name="Lipzen A."/>
            <person name="Malagnac F."/>
            <person name="Mello A."/>
            <person name="Molinier V."/>
            <person name="Miyauchi S."/>
            <person name="Poulain J."/>
            <person name="Riccioni C."/>
            <person name="Rubini A."/>
            <person name="Sitrit Y."/>
            <person name="Splivallo R."/>
            <person name="Traeger S."/>
            <person name="Wang M."/>
            <person name="Zifcakova L."/>
            <person name="Wipf D."/>
            <person name="Zambonelli A."/>
            <person name="Paolocci F."/>
            <person name="Nowrousian M."/>
            <person name="Ottonello S."/>
            <person name="Baldrian P."/>
            <person name="Spatafora J.W."/>
            <person name="Henrissat B."/>
            <person name="Nagy L.G."/>
            <person name="Aury J.M."/>
            <person name="Wincker P."/>
            <person name="Grigoriev I.V."/>
            <person name="Bonfante P."/>
            <person name="Martin F.M."/>
        </authorList>
    </citation>
    <scope>NUCLEOTIDE SEQUENCE [LARGE SCALE GENOMIC DNA]</scope>
    <source>
        <strain evidence="10 11">ATCC MYA-4762</strain>
    </source>
</reference>
<dbReference type="CDD" id="cd15485">
    <property type="entry name" value="ZIP_Cat8"/>
    <property type="match status" value="1"/>
</dbReference>
<dbReference type="InterPro" id="IPR050987">
    <property type="entry name" value="AtrR-like"/>
</dbReference>
<dbReference type="InterPro" id="IPR036864">
    <property type="entry name" value="Zn2-C6_fun-type_DNA-bd_sf"/>
</dbReference>
<dbReference type="SMART" id="SM00066">
    <property type="entry name" value="GAL4"/>
    <property type="match status" value="1"/>
</dbReference>
<keyword evidence="2" id="KW-0479">Metal-binding</keyword>
<dbReference type="Gene3D" id="4.10.240.10">
    <property type="entry name" value="Zn(2)-C6 fungal-type DNA-binding domain"/>
    <property type="match status" value="1"/>
</dbReference>
<evidence type="ECO:0000259" key="9">
    <source>
        <dbReference type="PROSITE" id="PS50048"/>
    </source>
</evidence>